<proteinExistence type="inferred from homology"/>
<keyword evidence="1 6" id="KW-1277">Toxin-antitoxin system</keyword>
<evidence type="ECO:0000256" key="2">
    <source>
        <dbReference type="ARBA" id="ARBA00022722"/>
    </source>
</evidence>
<dbReference type="InterPro" id="IPR051749">
    <property type="entry name" value="PINc/VapC_TA_RNase"/>
</dbReference>
<protein>
    <recommendedName>
        <fullName evidence="6">Ribonuclease VapC</fullName>
        <shortName evidence="6">RNase VapC</shortName>
        <ecNumber evidence="6">3.1.-.-</ecNumber>
    </recommendedName>
    <alternativeName>
        <fullName evidence="6">Toxin VapC</fullName>
    </alternativeName>
</protein>
<name>A0A7K1SNF9_9BACT</name>
<dbReference type="PANTHER" id="PTHR42740:SF1">
    <property type="entry name" value="RIBONUCLEASE VAPC3"/>
    <property type="match status" value="1"/>
</dbReference>
<evidence type="ECO:0000259" key="7">
    <source>
        <dbReference type="Pfam" id="PF01850"/>
    </source>
</evidence>
<dbReference type="Pfam" id="PF01850">
    <property type="entry name" value="PIN"/>
    <property type="match status" value="1"/>
</dbReference>
<comment type="similarity">
    <text evidence="6">Belongs to the PINc/VapC protein family.</text>
</comment>
<keyword evidence="3 6" id="KW-0479">Metal-binding</keyword>
<dbReference type="GO" id="GO:0000287">
    <property type="term" value="F:magnesium ion binding"/>
    <property type="evidence" value="ECO:0007669"/>
    <property type="project" value="UniProtKB-UniRule"/>
</dbReference>
<sequence>MGSIIVDTSVWVDCFRGVQDARTGLVAESLAGKDLICLTPTILQEVLQGIRDDGQFERVKRNLLACKFLHIAPEDAAIEAAKLYRLLRKKGVTIRKPNDCLIAHYAIFYGIEVLHNDIDFDQIALHTALRVTVL</sequence>
<dbReference type="Proteomes" id="UP000436006">
    <property type="component" value="Unassembled WGS sequence"/>
</dbReference>
<keyword evidence="6" id="KW-0800">Toxin</keyword>
<evidence type="ECO:0000313" key="8">
    <source>
        <dbReference type="EMBL" id="MVM35335.1"/>
    </source>
</evidence>
<evidence type="ECO:0000256" key="6">
    <source>
        <dbReference type="HAMAP-Rule" id="MF_00265"/>
    </source>
</evidence>
<dbReference type="AlphaFoldDB" id="A0A7K1SNF9"/>
<evidence type="ECO:0000256" key="3">
    <source>
        <dbReference type="ARBA" id="ARBA00022723"/>
    </source>
</evidence>
<dbReference type="InterPro" id="IPR002716">
    <property type="entry name" value="PIN_dom"/>
</dbReference>
<comment type="cofactor">
    <cofactor evidence="6">
        <name>Mg(2+)</name>
        <dbReference type="ChEBI" id="CHEBI:18420"/>
    </cofactor>
</comment>
<organism evidence="8 9">
    <name type="scientific">Spirosoma arboris</name>
    <dbReference type="NCBI Taxonomy" id="2682092"/>
    <lineage>
        <taxon>Bacteria</taxon>
        <taxon>Pseudomonadati</taxon>
        <taxon>Bacteroidota</taxon>
        <taxon>Cytophagia</taxon>
        <taxon>Cytophagales</taxon>
        <taxon>Cytophagaceae</taxon>
        <taxon>Spirosoma</taxon>
    </lineage>
</organism>
<evidence type="ECO:0000256" key="5">
    <source>
        <dbReference type="ARBA" id="ARBA00022842"/>
    </source>
</evidence>
<dbReference type="GO" id="GO:0090729">
    <property type="term" value="F:toxin activity"/>
    <property type="evidence" value="ECO:0007669"/>
    <property type="project" value="UniProtKB-KW"/>
</dbReference>
<dbReference type="PANTHER" id="PTHR42740">
    <property type="entry name" value="RIBONUCLEASE VAPC3"/>
    <property type="match status" value="1"/>
</dbReference>
<evidence type="ECO:0000256" key="1">
    <source>
        <dbReference type="ARBA" id="ARBA00022649"/>
    </source>
</evidence>
<dbReference type="InterPro" id="IPR022907">
    <property type="entry name" value="VapC_family"/>
</dbReference>
<dbReference type="RefSeq" id="WP_157590148.1">
    <property type="nucleotide sequence ID" value="NZ_WPIN01000022.1"/>
</dbReference>
<dbReference type="InterPro" id="IPR029060">
    <property type="entry name" value="PIN-like_dom_sf"/>
</dbReference>
<dbReference type="EC" id="3.1.-.-" evidence="6"/>
<accession>A0A7K1SNF9</accession>
<keyword evidence="5 6" id="KW-0460">Magnesium</keyword>
<keyword evidence="2 6" id="KW-0540">Nuclease</keyword>
<evidence type="ECO:0000313" key="9">
    <source>
        <dbReference type="Proteomes" id="UP000436006"/>
    </source>
</evidence>
<gene>
    <name evidence="6" type="primary">vapC</name>
    <name evidence="8" type="ORF">GO755_35260</name>
</gene>
<comment type="function">
    <text evidence="6">Toxic component of a toxin-antitoxin (TA) system. An RNase.</text>
</comment>
<evidence type="ECO:0000256" key="4">
    <source>
        <dbReference type="ARBA" id="ARBA00022801"/>
    </source>
</evidence>
<dbReference type="SUPFAM" id="SSF88723">
    <property type="entry name" value="PIN domain-like"/>
    <property type="match status" value="1"/>
</dbReference>
<feature type="binding site" evidence="6">
    <location>
        <position position="7"/>
    </location>
    <ligand>
        <name>Mg(2+)</name>
        <dbReference type="ChEBI" id="CHEBI:18420"/>
    </ligand>
</feature>
<dbReference type="EMBL" id="WPIN01000022">
    <property type="protein sequence ID" value="MVM35335.1"/>
    <property type="molecule type" value="Genomic_DNA"/>
</dbReference>
<comment type="caution">
    <text evidence="8">The sequence shown here is derived from an EMBL/GenBank/DDBJ whole genome shotgun (WGS) entry which is preliminary data.</text>
</comment>
<feature type="domain" description="PIN" evidence="7">
    <location>
        <begin position="4"/>
        <end position="124"/>
    </location>
</feature>
<keyword evidence="4 6" id="KW-0378">Hydrolase</keyword>
<dbReference type="Gene3D" id="3.40.50.1010">
    <property type="entry name" value="5'-nuclease"/>
    <property type="match status" value="1"/>
</dbReference>
<dbReference type="GO" id="GO:0016787">
    <property type="term" value="F:hydrolase activity"/>
    <property type="evidence" value="ECO:0007669"/>
    <property type="project" value="UniProtKB-KW"/>
</dbReference>
<dbReference type="HAMAP" id="MF_00265">
    <property type="entry name" value="VapC_Nob1"/>
    <property type="match status" value="1"/>
</dbReference>
<dbReference type="CDD" id="cd18764">
    <property type="entry name" value="PIN_MtVapC3-like"/>
    <property type="match status" value="1"/>
</dbReference>
<feature type="binding site" evidence="6">
    <location>
        <position position="99"/>
    </location>
    <ligand>
        <name>Mg(2+)</name>
        <dbReference type="ChEBI" id="CHEBI:18420"/>
    </ligand>
</feature>
<dbReference type="GO" id="GO:0004540">
    <property type="term" value="F:RNA nuclease activity"/>
    <property type="evidence" value="ECO:0007669"/>
    <property type="project" value="InterPro"/>
</dbReference>
<reference evidence="8 9" key="1">
    <citation type="submission" date="2019-12" db="EMBL/GenBank/DDBJ databases">
        <title>Spirosoma sp. HMF4905 genome sequencing and assembly.</title>
        <authorList>
            <person name="Kang H."/>
            <person name="Cha I."/>
            <person name="Kim H."/>
            <person name="Joh K."/>
        </authorList>
    </citation>
    <scope>NUCLEOTIDE SEQUENCE [LARGE SCALE GENOMIC DNA]</scope>
    <source>
        <strain evidence="8 9">HMF4905</strain>
    </source>
</reference>
<keyword evidence="9" id="KW-1185">Reference proteome</keyword>